<evidence type="ECO:0000256" key="1">
    <source>
        <dbReference type="SAM" id="Coils"/>
    </source>
</evidence>
<dbReference type="GO" id="GO:0030674">
    <property type="term" value="F:protein-macromolecule adaptor activity"/>
    <property type="evidence" value="ECO:0007669"/>
    <property type="project" value="TreeGrafter"/>
</dbReference>
<dbReference type="PANTHER" id="PTHR28080:SF1">
    <property type="entry name" value="PEROXISOMAL BIOGENESIS FACTOR 3"/>
    <property type="match status" value="1"/>
</dbReference>
<dbReference type="GO" id="GO:0045046">
    <property type="term" value="P:protein import into peroxisome membrane"/>
    <property type="evidence" value="ECO:0007669"/>
    <property type="project" value="TreeGrafter"/>
</dbReference>
<feature type="coiled-coil region" evidence="1">
    <location>
        <begin position="42"/>
        <end position="69"/>
    </location>
</feature>
<gene>
    <name evidence="2" type="ORF">DCAR_0312880</name>
</gene>
<evidence type="ECO:0008006" key="4">
    <source>
        <dbReference type="Google" id="ProtNLM"/>
    </source>
</evidence>
<dbReference type="Pfam" id="PF04882">
    <property type="entry name" value="Peroxin-3"/>
    <property type="match status" value="1"/>
</dbReference>
<reference evidence="2" key="1">
    <citation type="journal article" date="2016" name="Nat. Genet.">
        <title>A high-quality carrot genome assembly provides new insights into carotenoid accumulation and asterid genome evolution.</title>
        <authorList>
            <person name="Iorizzo M."/>
            <person name="Ellison S."/>
            <person name="Senalik D."/>
            <person name="Zeng P."/>
            <person name="Satapoomin P."/>
            <person name="Huang J."/>
            <person name="Bowman M."/>
            <person name="Iovene M."/>
            <person name="Sanseverino W."/>
            <person name="Cavagnaro P."/>
            <person name="Yildiz M."/>
            <person name="Macko-Podgorni A."/>
            <person name="Moranska E."/>
            <person name="Grzebelus E."/>
            <person name="Grzebelus D."/>
            <person name="Ashrafi H."/>
            <person name="Zheng Z."/>
            <person name="Cheng S."/>
            <person name="Spooner D."/>
            <person name="Van Deynze A."/>
            <person name="Simon P."/>
        </authorList>
    </citation>
    <scope>NUCLEOTIDE SEQUENCE</scope>
    <source>
        <tissue evidence="2">Leaf</tissue>
    </source>
</reference>
<protein>
    <recommendedName>
        <fullName evidence="4">Peroxin-3</fullName>
    </recommendedName>
</protein>
<dbReference type="PANTHER" id="PTHR28080">
    <property type="entry name" value="PEROXISOMAL BIOGENESIS FACTOR 3"/>
    <property type="match status" value="1"/>
</dbReference>
<sequence length="377" mass="43066">MLALNSYVVTYIYLHKLNLRHKRKVYVTLGVFGSGYLLYKLYDSHKQQLNDLEREVASERENEELIKAQMKVHFQNIQNIADTTTLPHAMVYLSARVEERMDILHLTEKLMKGKGQQNPLTSLEKLELWNRLKIQSFARTVLSIWSMTALSLYIRVQVNILGRHLYIDTARGLEAAHLLDESELINRNDQQQFLAGVDYLSNNGMSMLISNMQAAATEVLKEKQLKDLFTTSVLHDTIMQILDVFMSMGSPHQWVDYIMPEDLKYKSAAFSSNDSQNELTKFDLLMSEAHAVLSSDEFRSILDVSLRSVVDDLVQDMKDQHGDINSSGVPLAKLVPKVAQMGPLLLEEPSNNKYIQIVRNLPVAEVFFTLLYADTPP</sequence>
<dbReference type="GO" id="GO:0005778">
    <property type="term" value="C:peroxisomal membrane"/>
    <property type="evidence" value="ECO:0007669"/>
    <property type="project" value="InterPro"/>
</dbReference>
<dbReference type="Proteomes" id="UP000077755">
    <property type="component" value="Chromosome 3"/>
</dbReference>
<evidence type="ECO:0000313" key="2">
    <source>
        <dbReference type="EMBL" id="WOG93594.1"/>
    </source>
</evidence>
<keyword evidence="3" id="KW-1185">Reference proteome</keyword>
<reference evidence="2" key="2">
    <citation type="submission" date="2022-03" db="EMBL/GenBank/DDBJ databases">
        <title>Draft title - Genomic analysis of global carrot germplasm unveils the trajectory of domestication and the origin of high carotenoid orange carrot.</title>
        <authorList>
            <person name="Iorizzo M."/>
            <person name="Ellison S."/>
            <person name="Senalik D."/>
            <person name="Macko-Podgorni A."/>
            <person name="Grzebelus D."/>
            <person name="Bostan H."/>
            <person name="Rolling W."/>
            <person name="Curaba J."/>
            <person name="Simon P."/>
        </authorList>
    </citation>
    <scope>NUCLEOTIDE SEQUENCE</scope>
    <source>
        <tissue evidence="2">Leaf</tissue>
    </source>
</reference>
<dbReference type="EMBL" id="CP093345">
    <property type="protein sequence ID" value="WOG93594.1"/>
    <property type="molecule type" value="Genomic_DNA"/>
</dbReference>
<accession>A0AAF0WQQ8</accession>
<keyword evidence="1" id="KW-0175">Coiled coil</keyword>
<dbReference type="InterPro" id="IPR006966">
    <property type="entry name" value="Peroxin-3"/>
</dbReference>
<proteinExistence type="predicted"/>
<evidence type="ECO:0000313" key="3">
    <source>
        <dbReference type="Proteomes" id="UP000077755"/>
    </source>
</evidence>
<organism evidence="2 3">
    <name type="scientific">Daucus carota subsp. sativus</name>
    <name type="common">Carrot</name>
    <dbReference type="NCBI Taxonomy" id="79200"/>
    <lineage>
        <taxon>Eukaryota</taxon>
        <taxon>Viridiplantae</taxon>
        <taxon>Streptophyta</taxon>
        <taxon>Embryophyta</taxon>
        <taxon>Tracheophyta</taxon>
        <taxon>Spermatophyta</taxon>
        <taxon>Magnoliopsida</taxon>
        <taxon>eudicotyledons</taxon>
        <taxon>Gunneridae</taxon>
        <taxon>Pentapetalae</taxon>
        <taxon>asterids</taxon>
        <taxon>campanulids</taxon>
        <taxon>Apiales</taxon>
        <taxon>Apiaceae</taxon>
        <taxon>Apioideae</taxon>
        <taxon>Scandiceae</taxon>
        <taxon>Daucinae</taxon>
        <taxon>Daucus</taxon>
        <taxon>Daucus sect. Daucus</taxon>
    </lineage>
</organism>
<name>A0AAF0WQQ8_DAUCS</name>
<dbReference type="AlphaFoldDB" id="A0AAF0WQQ8"/>